<dbReference type="PANTHER" id="PTHR39559">
    <property type="match status" value="1"/>
</dbReference>
<dbReference type="EC" id="3.1.3.-" evidence="11"/>
<gene>
    <name evidence="11" type="primary">aceK</name>
    <name evidence="14" type="ORF">DFR27_1863</name>
</gene>
<dbReference type="EC" id="2.7.11.5" evidence="11"/>
<dbReference type="NCBIfam" id="NF002804">
    <property type="entry name" value="PRK02946.1"/>
    <property type="match status" value="1"/>
</dbReference>
<dbReference type="GO" id="GO:0006006">
    <property type="term" value="P:glucose metabolic process"/>
    <property type="evidence" value="ECO:0007669"/>
    <property type="project" value="InterPro"/>
</dbReference>
<dbReference type="InterPro" id="IPR046854">
    <property type="entry name" value="AceK_regulatory"/>
</dbReference>
<dbReference type="OrthoDB" id="5287793at2"/>
<evidence type="ECO:0000313" key="14">
    <source>
        <dbReference type="EMBL" id="RMA79422.1"/>
    </source>
</evidence>
<evidence type="ECO:0000313" key="15">
    <source>
        <dbReference type="Proteomes" id="UP000267187"/>
    </source>
</evidence>
<keyword evidence="7 11" id="KW-0418">Kinase</keyword>
<dbReference type="GO" id="GO:0004674">
    <property type="term" value="F:protein serine/threonine kinase activity"/>
    <property type="evidence" value="ECO:0007669"/>
    <property type="project" value="UniProtKB-KW"/>
</dbReference>
<dbReference type="Pfam" id="PF06315">
    <property type="entry name" value="AceK_kinase"/>
    <property type="match status" value="1"/>
</dbReference>
<dbReference type="InterPro" id="IPR010452">
    <property type="entry name" value="Isocitrate_DH_AceK"/>
</dbReference>
<evidence type="ECO:0000256" key="3">
    <source>
        <dbReference type="ARBA" id="ARBA00022527"/>
    </source>
</evidence>
<evidence type="ECO:0000256" key="7">
    <source>
        <dbReference type="ARBA" id="ARBA00022777"/>
    </source>
</evidence>
<feature type="domain" description="Isocitrate dehydrogenase kinase/phosphatase (AceK) kinase" evidence="12">
    <location>
        <begin position="311"/>
        <end position="565"/>
    </location>
</feature>
<dbReference type="PIRSF" id="PIRSF000719">
    <property type="entry name" value="AceK"/>
    <property type="match status" value="1"/>
</dbReference>
<feature type="active site" evidence="11">
    <location>
        <position position="372"/>
    </location>
</feature>
<keyword evidence="9 11" id="KW-0067">ATP-binding</keyword>
<feature type="binding site" evidence="11">
    <location>
        <begin position="316"/>
        <end position="322"/>
    </location>
    <ligand>
        <name>ATP</name>
        <dbReference type="ChEBI" id="CHEBI:30616"/>
    </ligand>
</feature>
<evidence type="ECO:0000256" key="8">
    <source>
        <dbReference type="ARBA" id="ARBA00022801"/>
    </source>
</evidence>
<proteinExistence type="inferred from homology"/>
<evidence type="ECO:0000256" key="10">
    <source>
        <dbReference type="ARBA" id="ARBA00022912"/>
    </source>
</evidence>
<feature type="binding site" evidence="11">
    <location>
        <position position="337"/>
    </location>
    <ligand>
        <name>ATP</name>
        <dbReference type="ChEBI" id="CHEBI:30616"/>
    </ligand>
</feature>
<evidence type="ECO:0000256" key="9">
    <source>
        <dbReference type="ARBA" id="ARBA00022840"/>
    </source>
</evidence>
<dbReference type="EMBL" id="REFJ01000004">
    <property type="protein sequence ID" value="RMA79422.1"/>
    <property type="molecule type" value="Genomic_DNA"/>
</dbReference>
<evidence type="ECO:0000256" key="5">
    <source>
        <dbReference type="ARBA" id="ARBA00022679"/>
    </source>
</evidence>
<keyword evidence="1 11" id="KW-0329">Glyoxylate bypass</keyword>
<dbReference type="InterPro" id="IPR046855">
    <property type="entry name" value="AceK_kinase"/>
</dbReference>
<dbReference type="GO" id="GO:0006097">
    <property type="term" value="P:glyoxylate cycle"/>
    <property type="evidence" value="ECO:0007669"/>
    <property type="project" value="UniProtKB-UniRule"/>
</dbReference>
<dbReference type="AlphaFoldDB" id="A0A3M0AK37"/>
<evidence type="ECO:0000256" key="4">
    <source>
        <dbReference type="ARBA" id="ARBA00022532"/>
    </source>
</evidence>
<dbReference type="Proteomes" id="UP000267187">
    <property type="component" value="Unassembled WGS sequence"/>
</dbReference>
<dbReference type="GO" id="GO:0005737">
    <property type="term" value="C:cytoplasm"/>
    <property type="evidence" value="ECO:0007669"/>
    <property type="project" value="UniProtKB-SubCell"/>
</dbReference>
<organism evidence="14 15">
    <name type="scientific">Umboniibacter marinipuniceus</name>
    <dbReference type="NCBI Taxonomy" id="569599"/>
    <lineage>
        <taxon>Bacteria</taxon>
        <taxon>Pseudomonadati</taxon>
        <taxon>Pseudomonadota</taxon>
        <taxon>Gammaproteobacteria</taxon>
        <taxon>Cellvibrionales</taxon>
        <taxon>Cellvibrionaceae</taxon>
        <taxon>Umboniibacter</taxon>
    </lineage>
</organism>
<accession>A0A3M0AK37</accession>
<keyword evidence="8 11" id="KW-0378">Hydrolase</keyword>
<keyword evidence="5 11" id="KW-0808">Transferase</keyword>
<keyword evidence="15" id="KW-1185">Reference proteome</keyword>
<reference evidence="14 15" key="1">
    <citation type="submission" date="2018-10" db="EMBL/GenBank/DDBJ databases">
        <title>Genomic Encyclopedia of Type Strains, Phase IV (KMG-IV): sequencing the most valuable type-strain genomes for metagenomic binning, comparative biology and taxonomic classification.</title>
        <authorList>
            <person name="Goeker M."/>
        </authorList>
    </citation>
    <scope>NUCLEOTIDE SEQUENCE [LARGE SCALE GENOMIC DNA]</scope>
    <source>
        <strain evidence="14 15">DSM 25080</strain>
    </source>
</reference>
<comment type="catalytic activity">
    <reaction evidence="11">
        <text>L-seryl-[isocitrate dehydrogenase] + ATP = O-phospho-L-seryl-[isocitrate dehydrogenase] + ADP + H(+)</text>
        <dbReference type="Rhea" id="RHEA:43540"/>
        <dbReference type="Rhea" id="RHEA-COMP:10605"/>
        <dbReference type="Rhea" id="RHEA-COMP:10606"/>
        <dbReference type="ChEBI" id="CHEBI:15378"/>
        <dbReference type="ChEBI" id="CHEBI:29999"/>
        <dbReference type="ChEBI" id="CHEBI:30616"/>
        <dbReference type="ChEBI" id="CHEBI:83421"/>
        <dbReference type="ChEBI" id="CHEBI:456216"/>
        <dbReference type="EC" id="2.7.11.5"/>
    </reaction>
</comment>
<dbReference type="GO" id="GO:0016208">
    <property type="term" value="F:AMP binding"/>
    <property type="evidence" value="ECO:0007669"/>
    <property type="project" value="TreeGrafter"/>
</dbReference>
<evidence type="ECO:0000259" key="13">
    <source>
        <dbReference type="Pfam" id="PF20423"/>
    </source>
</evidence>
<evidence type="ECO:0000256" key="11">
    <source>
        <dbReference type="HAMAP-Rule" id="MF_00747"/>
    </source>
</evidence>
<comment type="caution">
    <text evidence="14">The sequence shown here is derived from an EMBL/GenBank/DDBJ whole genome shotgun (WGS) entry which is preliminary data.</text>
</comment>
<dbReference type="GO" id="GO:0006099">
    <property type="term" value="P:tricarboxylic acid cycle"/>
    <property type="evidence" value="ECO:0007669"/>
    <property type="project" value="UniProtKB-UniRule"/>
</dbReference>
<dbReference type="HAMAP" id="MF_00747">
    <property type="entry name" value="AceK"/>
    <property type="match status" value="1"/>
</dbReference>
<evidence type="ECO:0000256" key="6">
    <source>
        <dbReference type="ARBA" id="ARBA00022741"/>
    </source>
</evidence>
<keyword evidence="4 11" id="KW-0816">Tricarboxylic acid cycle</keyword>
<evidence type="ECO:0000259" key="12">
    <source>
        <dbReference type="Pfam" id="PF06315"/>
    </source>
</evidence>
<keyword evidence="6 11" id="KW-0547">Nucleotide-binding</keyword>
<protein>
    <recommendedName>
        <fullName evidence="11">Isocitrate dehydrogenase kinase/phosphatase</fullName>
        <shortName evidence="11">IDH kinase/phosphatase</shortName>
        <shortName evidence="11">IDHK/P</shortName>
        <ecNumber evidence="11">2.7.11.5</ecNumber>
        <ecNumber evidence="11">3.1.3.-</ecNumber>
    </recommendedName>
</protein>
<keyword evidence="10 11" id="KW-0904">Protein phosphatase</keyword>
<dbReference type="PANTHER" id="PTHR39559:SF1">
    <property type="entry name" value="ISOCITRATE DEHYDROGENASE KINASE_PHOSPHATASE"/>
    <property type="match status" value="1"/>
</dbReference>
<sequence>MLKFTATRIATAILNGFEAAIEDHNRVTLGARERFEQADWQAAADAQKHRADVYRAGIEKAASKLRLVADEALHNQALWADVKREFAQMIEDHDNRNITQTFYNSVYSNWFSFERYDNQYLFVEGEGEKNRDVSARVFNRFRQQNSFLELAINLLDRYQFSVAWRHLENDAQHIAKALESQLQPQLTTSLANIEVQVLKSVFYRNKGAYLVGRILHGDAITPLVLPISNIPSEGVFVDAAIINSDDVSVIFSFTRSHFMVDAPIPQAYVNFLHTIMPEKHRYELYTSLGFIKHGKTEFVRNFVGHSETSDDQLVMAAGTRGMVMSVFTLESYDVVFKIIKDRFRPPKSVTRAQVKAKYRLVSRHDRAGRMADTQEFNNFWFEQQEFDPDCLAELLRECAATVELKDNRVLIKHLYIERRMEPLNLFVNSQPVDAINNAMEDYGNAIREIAGANIFPGDMLLKNFGVTRHGRVIFYDYDEICFLDECNFRDIPPPRNARDEMSSAPWYSVGENDVFPEEFSYFFSGNPHAKKAFEAFHSDLYQRQTWQEIQRRIRDGESSYVYPYRVAQRFYPEIKAR</sequence>
<feature type="domain" description="Isocitrate dehydrogenase kinase/phosphatase (AceK) regulatory" evidence="13">
    <location>
        <begin position="10"/>
        <end position="309"/>
    </location>
</feature>
<comment type="function">
    <text evidence="11">Bifunctional enzyme which can phosphorylate or dephosphorylate isocitrate dehydrogenase (IDH) on a specific serine residue. This is a regulatory mechanism which enables bacteria to bypass the Krebs cycle via the glyoxylate shunt in response to the source of carbon. When bacteria are grown on glucose, IDH is fully active and unphosphorylated, but when grown on acetate or ethanol, the activity of IDH declines drastically concomitant with its phosphorylation.</text>
</comment>
<name>A0A3M0AK37_9GAMM</name>
<keyword evidence="2 11" id="KW-0963">Cytoplasm</keyword>
<dbReference type="RefSeq" id="WP_121877178.1">
    <property type="nucleotide sequence ID" value="NZ_REFJ01000004.1"/>
</dbReference>
<comment type="subcellular location">
    <subcellularLocation>
        <location evidence="11">Cytoplasm</location>
    </subcellularLocation>
</comment>
<comment type="similarity">
    <text evidence="11">Belongs to the AceK family.</text>
</comment>
<evidence type="ECO:0000256" key="1">
    <source>
        <dbReference type="ARBA" id="ARBA00022435"/>
    </source>
</evidence>
<keyword evidence="3 11" id="KW-0723">Serine/threonine-protein kinase</keyword>
<evidence type="ECO:0000256" key="2">
    <source>
        <dbReference type="ARBA" id="ARBA00022490"/>
    </source>
</evidence>
<dbReference type="GO" id="GO:0008772">
    <property type="term" value="F:[isocitrate dehydrogenase (NADP+)] kinase activity"/>
    <property type="evidence" value="ECO:0007669"/>
    <property type="project" value="UniProtKB-UniRule"/>
</dbReference>
<dbReference type="GO" id="GO:0004721">
    <property type="term" value="F:phosphoprotein phosphatase activity"/>
    <property type="evidence" value="ECO:0007669"/>
    <property type="project" value="UniProtKB-KW"/>
</dbReference>
<dbReference type="GO" id="GO:0005524">
    <property type="term" value="F:ATP binding"/>
    <property type="evidence" value="ECO:0007669"/>
    <property type="project" value="UniProtKB-UniRule"/>
</dbReference>
<dbReference type="Pfam" id="PF20423">
    <property type="entry name" value="AceK_regulatory"/>
    <property type="match status" value="1"/>
</dbReference>